<evidence type="ECO:0000256" key="5">
    <source>
        <dbReference type="ARBA" id="ARBA00022597"/>
    </source>
</evidence>
<gene>
    <name evidence="13" type="ORF">BXY66_3548</name>
</gene>
<organism evidence="13 14">
    <name type="scientific">Shimia isoporae</name>
    <dbReference type="NCBI Taxonomy" id="647720"/>
    <lineage>
        <taxon>Bacteria</taxon>
        <taxon>Pseudomonadati</taxon>
        <taxon>Pseudomonadota</taxon>
        <taxon>Alphaproteobacteria</taxon>
        <taxon>Rhodobacterales</taxon>
        <taxon>Roseobacteraceae</taxon>
    </lineage>
</organism>
<feature type="transmembrane region" description="Helical" evidence="11">
    <location>
        <begin position="113"/>
        <end position="139"/>
    </location>
</feature>
<dbReference type="PANTHER" id="PTHR30413:SF10">
    <property type="entry name" value="CAPSULE POLYSACCHARIDE EXPORT INNER-MEMBRANE PROTEIN CTRC"/>
    <property type="match status" value="1"/>
</dbReference>
<dbReference type="AlphaFoldDB" id="A0A4R1N9P4"/>
<evidence type="ECO:0000256" key="3">
    <source>
        <dbReference type="ARBA" id="ARBA00022448"/>
    </source>
</evidence>
<keyword evidence="14" id="KW-1185">Reference proteome</keyword>
<dbReference type="PRINTS" id="PR00164">
    <property type="entry name" value="ABC2TRNSPORT"/>
</dbReference>
<dbReference type="GO" id="GO:0015774">
    <property type="term" value="P:polysaccharide transport"/>
    <property type="evidence" value="ECO:0007669"/>
    <property type="project" value="UniProtKB-KW"/>
</dbReference>
<dbReference type="EMBL" id="SMGR01000004">
    <property type="protein sequence ID" value="TCK99844.1"/>
    <property type="molecule type" value="Genomic_DNA"/>
</dbReference>
<sequence length="265" mass="30184">MSQIDFVAQKPRSFRTLRTLMALILREMSTTFGRTAFGYLWAILQPVAGIILLTAIFSIALRKPDLGTSFALFYATGLLPFLAFLDISGKVALSIEFSRSLLSFPAVSYLDALLGRLILNTLTQIMVFGLVISATVFIYDQSVAVNYPKIIFAWFLLTLLSAGVGTFNCYMFLRFPEWERIYSVIRRPLLIISCVFYLYEVVPPPYSDYLWFNPLIHIVGMIRSSIFFNYDAAYVSPLYVICFSALPLLIGMTFLHKNSRDLLYR</sequence>
<evidence type="ECO:0000259" key="12">
    <source>
        <dbReference type="PROSITE" id="PS51012"/>
    </source>
</evidence>
<comment type="subcellular location">
    <subcellularLocation>
        <location evidence="11">Cell inner membrane</location>
        <topology evidence="11">Multi-pass membrane protein</topology>
    </subcellularLocation>
    <subcellularLocation>
        <location evidence="1">Cell membrane</location>
        <topology evidence="1">Multi-pass membrane protein</topology>
    </subcellularLocation>
</comment>
<keyword evidence="7" id="KW-0972">Capsule biogenesis/degradation</keyword>
<dbReference type="PANTHER" id="PTHR30413">
    <property type="entry name" value="INNER MEMBRANE TRANSPORT PERMEASE"/>
    <property type="match status" value="1"/>
</dbReference>
<dbReference type="Proteomes" id="UP000295673">
    <property type="component" value="Unassembled WGS sequence"/>
</dbReference>
<evidence type="ECO:0000256" key="4">
    <source>
        <dbReference type="ARBA" id="ARBA00022475"/>
    </source>
</evidence>
<dbReference type="InterPro" id="IPR013525">
    <property type="entry name" value="ABC2_TM"/>
</dbReference>
<comment type="similarity">
    <text evidence="2 11">Belongs to the ABC-2 integral membrane protein family.</text>
</comment>
<dbReference type="InterPro" id="IPR047817">
    <property type="entry name" value="ABC2_TM_bact-type"/>
</dbReference>
<keyword evidence="3 11" id="KW-0813">Transport</keyword>
<evidence type="ECO:0000256" key="11">
    <source>
        <dbReference type="RuleBase" id="RU361157"/>
    </source>
</evidence>
<keyword evidence="10 11" id="KW-0472">Membrane</keyword>
<feature type="domain" description="ABC transmembrane type-2" evidence="12">
    <location>
        <begin position="37"/>
        <end position="258"/>
    </location>
</feature>
<dbReference type="GO" id="GO:0015920">
    <property type="term" value="P:lipopolysaccharide transport"/>
    <property type="evidence" value="ECO:0007669"/>
    <property type="project" value="TreeGrafter"/>
</dbReference>
<dbReference type="PROSITE" id="PS51012">
    <property type="entry name" value="ABC_TM2"/>
    <property type="match status" value="1"/>
</dbReference>
<keyword evidence="9" id="KW-0625">Polysaccharide transport</keyword>
<reference evidence="13 14" key="1">
    <citation type="submission" date="2019-03" db="EMBL/GenBank/DDBJ databases">
        <title>Genomic Encyclopedia of Archaeal and Bacterial Type Strains, Phase II (KMG-II): from individual species to whole genera.</title>
        <authorList>
            <person name="Goeker M."/>
        </authorList>
    </citation>
    <scope>NUCLEOTIDE SEQUENCE [LARGE SCALE GENOMIC DNA]</scope>
    <source>
        <strain evidence="13 14">DSM 26433</strain>
    </source>
</reference>
<evidence type="ECO:0000256" key="1">
    <source>
        <dbReference type="ARBA" id="ARBA00004651"/>
    </source>
</evidence>
<keyword evidence="8 11" id="KW-1133">Transmembrane helix</keyword>
<evidence type="ECO:0000256" key="9">
    <source>
        <dbReference type="ARBA" id="ARBA00023047"/>
    </source>
</evidence>
<evidence type="ECO:0000256" key="10">
    <source>
        <dbReference type="ARBA" id="ARBA00023136"/>
    </source>
</evidence>
<dbReference type="OrthoDB" id="8479094at2"/>
<keyword evidence="6 11" id="KW-0812">Transmembrane</keyword>
<evidence type="ECO:0000313" key="14">
    <source>
        <dbReference type="Proteomes" id="UP000295673"/>
    </source>
</evidence>
<keyword evidence="5" id="KW-0762">Sugar transport</keyword>
<dbReference type="Pfam" id="PF01061">
    <property type="entry name" value="ABC2_membrane"/>
    <property type="match status" value="1"/>
</dbReference>
<feature type="transmembrane region" description="Helical" evidence="11">
    <location>
        <begin position="38"/>
        <end position="60"/>
    </location>
</feature>
<evidence type="ECO:0000256" key="7">
    <source>
        <dbReference type="ARBA" id="ARBA00022903"/>
    </source>
</evidence>
<protein>
    <recommendedName>
        <fullName evidence="11">Transport permease protein</fullName>
    </recommendedName>
</protein>
<dbReference type="InterPro" id="IPR000412">
    <property type="entry name" value="ABC_2_transport"/>
</dbReference>
<comment type="caution">
    <text evidence="13">The sequence shown here is derived from an EMBL/GenBank/DDBJ whole genome shotgun (WGS) entry which is preliminary data.</text>
</comment>
<accession>A0A4R1N9P4</accession>
<keyword evidence="4 11" id="KW-1003">Cell membrane</keyword>
<dbReference type="GO" id="GO:0140359">
    <property type="term" value="F:ABC-type transporter activity"/>
    <property type="evidence" value="ECO:0007669"/>
    <property type="project" value="InterPro"/>
</dbReference>
<name>A0A4R1N9P4_9RHOB</name>
<proteinExistence type="inferred from homology"/>
<evidence type="ECO:0000256" key="6">
    <source>
        <dbReference type="ARBA" id="ARBA00022692"/>
    </source>
</evidence>
<feature type="transmembrane region" description="Helical" evidence="11">
    <location>
        <begin position="185"/>
        <end position="202"/>
    </location>
</feature>
<feature type="transmembrane region" description="Helical" evidence="11">
    <location>
        <begin position="72"/>
        <end position="93"/>
    </location>
</feature>
<feature type="transmembrane region" description="Helical" evidence="11">
    <location>
        <begin position="234"/>
        <end position="255"/>
    </location>
</feature>
<evidence type="ECO:0000313" key="13">
    <source>
        <dbReference type="EMBL" id="TCK99844.1"/>
    </source>
</evidence>
<feature type="transmembrane region" description="Helical" evidence="11">
    <location>
        <begin position="151"/>
        <end position="173"/>
    </location>
</feature>
<evidence type="ECO:0000256" key="2">
    <source>
        <dbReference type="ARBA" id="ARBA00007783"/>
    </source>
</evidence>
<evidence type="ECO:0000256" key="8">
    <source>
        <dbReference type="ARBA" id="ARBA00022989"/>
    </source>
</evidence>
<dbReference type="GO" id="GO:0043190">
    <property type="term" value="C:ATP-binding cassette (ABC) transporter complex"/>
    <property type="evidence" value="ECO:0007669"/>
    <property type="project" value="InterPro"/>
</dbReference>